<name>D6TDC9_KTERA</name>
<dbReference type="EMBL" id="ADVG01000002">
    <property type="protein sequence ID" value="EFH87575.1"/>
    <property type="molecule type" value="Genomic_DNA"/>
</dbReference>
<comment type="caution">
    <text evidence="3">The sequence shown here is derived from an EMBL/GenBank/DDBJ whole genome shotgun (WGS) entry which is preliminary data.</text>
</comment>
<proteinExistence type="predicted"/>
<evidence type="ECO:0000256" key="1">
    <source>
        <dbReference type="SAM" id="MobiDB-lite"/>
    </source>
</evidence>
<reference evidence="3 4" key="1">
    <citation type="journal article" date="2011" name="Stand. Genomic Sci.">
        <title>Non-contiguous finished genome sequence and contextual data of the filamentous soil bacterium Ktedonobacter racemifer type strain (SOSP1-21).</title>
        <authorList>
            <person name="Chang Y.J."/>
            <person name="Land M."/>
            <person name="Hauser L."/>
            <person name="Chertkov O."/>
            <person name="Del Rio T.G."/>
            <person name="Nolan M."/>
            <person name="Copeland A."/>
            <person name="Tice H."/>
            <person name="Cheng J.F."/>
            <person name="Lucas S."/>
            <person name="Han C."/>
            <person name="Goodwin L."/>
            <person name="Pitluck S."/>
            <person name="Ivanova N."/>
            <person name="Ovchinikova G."/>
            <person name="Pati A."/>
            <person name="Chen A."/>
            <person name="Palaniappan K."/>
            <person name="Mavromatis K."/>
            <person name="Liolios K."/>
            <person name="Brettin T."/>
            <person name="Fiebig A."/>
            <person name="Rohde M."/>
            <person name="Abt B."/>
            <person name="Goker M."/>
            <person name="Detter J.C."/>
            <person name="Woyke T."/>
            <person name="Bristow J."/>
            <person name="Eisen J.A."/>
            <person name="Markowitz V."/>
            <person name="Hugenholtz P."/>
            <person name="Kyrpides N.C."/>
            <person name="Klenk H.P."/>
            <person name="Lapidus A."/>
        </authorList>
    </citation>
    <scope>NUCLEOTIDE SEQUENCE [LARGE SCALE GENOMIC DNA]</scope>
    <source>
        <strain evidence="4">DSM 44963</strain>
        <strain evidence="3">SOSP1-21</strain>
    </source>
</reference>
<evidence type="ECO:0000313" key="3">
    <source>
        <dbReference type="EMBL" id="EFH88274.1"/>
    </source>
</evidence>
<dbReference type="EMBL" id="ADVG01000001">
    <property type="protein sequence ID" value="EFH88274.1"/>
    <property type="molecule type" value="Genomic_DNA"/>
</dbReference>
<keyword evidence="4" id="KW-1185">Reference proteome</keyword>
<feature type="region of interest" description="Disordered" evidence="1">
    <location>
        <begin position="1"/>
        <end position="36"/>
    </location>
</feature>
<organism evidence="3 4">
    <name type="scientific">Ktedonobacter racemifer DSM 44963</name>
    <dbReference type="NCBI Taxonomy" id="485913"/>
    <lineage>
        <taxon>Bacteria</taxon>
        <taxon>Bacillati</taxon>
        <taxon>Chloroflexota</taxon>
        <taxon>Ktedonobacteria</taxon>
        <taxon>Ktedonobacterales</taxon>
        <taxon>Ktedonobacteraceae</taxon>
        <taxon>Ktedonobacter</taxon>
    </lineage>
</organism>
<sequence>MAYLESKDNGDKSMPLKARGNQKTLMEPSRKTRAIW</sequence>
<dbReference type="InParanoid" id="D6TDC9"/>
<evidence type="ECO:0000313" key="2">
    <source>
        <dbReference type="EMBL" id="EFH87575.1"/>
    </source>
</evidence>
<dbReference type="Proteomes" id="UP000004508">
    <property type="component" value="Unassembled WGS sequence"/>
</dbReference>
<protein>
    <submittedName>
        <fullName evidence="3">Uncharacterized protein</fullName>
    </submittedName>
</protein>
<gene>
    <name evidence="2" type="ORF">Krac_8915</name>
    <name evidence="3" type="ORF">Krac_9697</name>
</gene>
<evidence type="ECO:0000313" key="4">
    <source>
        <dbReference type="Proteomes" id="UP000004508"/>
    </source>
</evidence>
<accession>D6TDC9</accession>
<dbReference type="AlphaFoldDB" id="D6TDC9"/>
<feature type="compositionally biased region" description="Basic and acidic residues" evidence="1">
    <location>
        <begin position="1"/>
        <end position="11"/>
    </location>
</feature>